<accession>A0ABT4X633</accession>
<evidence type="ECO:0000313" key="2">
    <source>
        <dbReference type="Proteomes" id="UP001211894"/>
    </source>
</evidence>
<keyword evidence="2" id="KW-1185">Reference proteome</keyword>
<dbReference type="EMBL" id="JAQKAB010000009">
    <property type="protein sequence ID" value="MDA7027714.1"/>
    <property type="molecule type" value="Genomic_DNA"/>
</dbReference>
<organism evidence="1 2">
    <name type="scientific">Bacillus changyiensis</name>
    <dbReference type="NCBI Taxonomy" id="3004103"/>
    <lineage>
        <taxon>Bacteria</taxon>
        <taxon>Bacillati</taxon>
        <taxon>Bacillota</taxon>
        <taxon>Bacilli</taxon>
        <taxon>Bacillales</taxon>
        <taxon>Bacillaceae</taxon>
        <taxon>Bacillus</taxon>
    </lineage>
</organism>
<evidence type="ECO:0000313" key="1">
    <source>
        <dbReference type="EMBL" id="MDA7027714.1"/>
    </source>
</evidence>
<name>A0ABT4X633_9BACI</name>
<sequence>MLTIPVISSRDKTDKANALEARATAKSMTTENFFSALMTKNLNVRHAHLQMTLQQALFQEK</sequence>
<gene>
    <name evidence="1" type="ORF">PJ311_14095</name>
</gene>
<protein>
    <submittedName>
        <fullName evidence="1">Uncharacterized protein</fullName>
    </submittedName>
</protein>
<dbReference type="Proteomes" id="UP001211894">
    <property type="component" value="Unassembled WGS sequence"/>
</dbReference>
<dbReference type="RefSeq" id="WP_271341533.1">
    <property type="nucleotide sequence ID" value="NZ_JAQKAB010000009.1"/>
</dbReference>
<comment type="caution">
    <text evidence="1">The sequence shown here is derived from an EMBL/GenBank/DDBJ whole genome shotgun (WGS) entry which is preliminary data.</text>
</comment>
<reference evidence="1 2" key="1">
    <citation type="submission" date="2023-01" db="EMBL/GenBank/DDBJ databases">
        <title>Bacillus changyiensis sp. nov., isolated from a coastal deposit.</title>
        <authorList>
            <person name="Xiao G."/>
            <person name="Lai Q."/>
            <person name="Hu Z."/>
            <person name="Shao Z."/>
        </authorList>
    </citation>
    <scope>NUCLEOTIDE SEQUENCE [LARGE SCALE GENOMIC DNA]</scope>
    <source>
        <strain evidence="1 2">CLL-7-23</strain>
    </source>
</reference>
<proteinExistence type="predicted"/>